<feature type="compositionally biased region" description="Low complexity" evidence="3">
    <location>
        <begin position="747"/>
        <end position="759"/>
    </location>
</feature>
<feature type="compositionally biased region" description="Basic and acidic residues" evidence="3">
    <location>
        <begin position="127"/>
        <end position="140"/>
    </location>
</feature>
<dbReference type="InterPro" id="IPR011993">
    <property type="entry name" value="PH-like_dom_sf"/>
</dbReference>
<feature type="region of interest" description="Disordered" evidence="3">
    <location>
        <begin position="357"/>
        <end position="844"/>
    </location>
</feature>
<sequence length="1494" mass="166010">MLTDRKSPQPLRDRLLSNSPDPIKSSILRESGMGWTPPQSDPKNSASDTGSITSPLRITKRESPRSSGAQLARRTSSSYRHVRNNQLVSKSPFKSQIPTPLRPSSVVFPVTRRVSGEKRPRPLSIHEQTENENERPFALKRERRQSRGFQGLIEKEPVSKSPFRLQQQVNSNQIPVPPLPVAPPTSQLAIPSSSQATPESGNSISTHTPSSSTGPSPARSSLVSRRLHGPRLSGTSRRERRKTVTFDERCDVVEFDRDEDLDDDVFDTEDENETYDHNDPEQPEDDDPFFQGHRLQNQPSHPADVPDEGASFDSIHLPDTEADDTNPDLCLDPDSSITGLVDEMFASKLMTMETRFSTPPRTFDIPPELETEDGVPFGRSHHAERVLQHHQQQHQSPHPTPPPRFSPSQFSDQIQLNVSFPTSSSPNMHLYNVGLPTHSSPLALPATPPKRSPISVTSTPPLGRSTHIERIRRAKEEERLGEACDDDELGKLPGSPSPMKKHLPSPPDPSDQPSLLIPPLDITDAQVLETNRLKSQSGADPFAYSQRHDSFPSEHEDGLSGGVSRDESLNLSIGNSEISLSGLGRNPEASTVGSEKEDESFPEDEPFFDEAFRALSPRPIILEGSRSSPLNREHSHSPSPIPPRMSSPLFRATSPLSTGRNRSGSNSSSTSRQRITREDVHRRLLKRRSFGSPAPEIEPDTRRTCSVDSFCGMTIDMPLKNDPQDETGKEEELQGQSDHQGNPLKNSSPTSSPLVHSSVDPSQQASTHRAAQQVMEDKEFGLLYSGSPKDSSAHAQTEDSSRLSDPGKENRLNVPGEEVNMGSISSGSSGNSSATAVDAASGPNLKLDFADVDMDMKSALDRLMDDVAGVGSHEGEDSIMTDECNSYEPAVASSKANHHVPLQRAMTEPITLLHTSTGIGFSPDKDRSDTSTPTASTPPPPPPKDNIRAREQMILEKRREARRLEEEFEDESEHSREYFSPPRPAIRNKDKAHIQKQHQLLGVGRPSRRRSLSTGDADTLRGKSKDGPLNGVVGETEDALSDSIEKELKKLVDVSRKTKYQVREREATIYASSSDPDPDQVSHMSGPGDLNGGKAWRTVRRPSDMNEYSKQIKEYRAQEKPGKAYGKVFVKVLGLKNMNLPLPQQQTAFTCTLNNGIHFVTTPECQLGKSARIDQEFELIEHIKLEFTLTLKVQRDSHIITQFKALVPPPPAPPPIVQTSSKGGMRSFFSTPKKHPKEKTTIHPPPPVYRLPENLARYMKPDGMLARTFIAFKDIAPRCDTRIFETSYPLIGQRLEVGGKFSTQQVGELVLQIFRLPPLPGIAPDQLPQSLDECLRGLRHINWHKVTYFEGTLTQNGGDCNTWRRRQFRLIGANLVAFNDVTKKATATISLKKAIGIEDDQEARANSMSPGQCARYSDEILYGVERSFRLLFPEEEIIFFADTDEEKEKWLEIFRALVGHIPPHPLWGELLWQRQEELSKRNHSATPRPGISRS</sequence>
<dbReference type="InterPro" id="IPR001849">
    <property type="entry name" value="PH_domain"/>
</dbReference>
<feature type="compositionally biased region" description="Polar residues" evidence="3">
    <location>
        <begin position="760"/>
        <end position="770"/>
    </location>
</feature>
<keyword evidence="2" id="KW-0131">Cell cycle</keyword>
<dbReference type="EMBL" id="KZ301972">
    <property type="protein sequence ID" value="PFH53853.1"/>
    <property type="molecule type" value="Genomic_DNA"/>
</dbReference>
<evidence type="ECO:0000256" key="2">
    <source>
        <dbReference type="ARBA" id="ARBA00023306"/>
    </source>
</evidence>
<feature type="compositionally biased region" description="Acidic residues" evidence="3">
    <location>
        <begin position="260"/>
        <end position="273"/>
    </location>
</feature>
<evidence type="ECO:0000259" key="4">
    <source>
        <dbReference type="PROSITE" id="PS50003"/>
    </source>
</evidence>
<feature type="compositionally biased region" description="Polar residues" evidence="3">
    <location>
        <begin position="65"/>
        <end position="98"/>
    </location>
</feature>
<evidence type="ECO:0000313" key="6">
    <source>
        <dbReference type="Proteomes" id="UP000242287"/>
    </source>
</evidence>
<feature type="compositionally biased region" description="Low complexity" evidence="3">
    <location>
        <begin position="657"/>
        <end position="671"/>
    </location>
</feature>
<dbReference type="Proteomes" id="UP000242287">
    <property type="component" value="Unassembled WGS sequence"/>
</dbReference>
<feature type="compositionally biased region" description="Basic and acidic residues" evidence="3">
    <location>
        <begin position="546"/>
        <end position="568"/>
    </location>
</feature>
<evidence type="ECO:0000313" key="5">
    <source>
        <dbReference type="EMBL" id="PFH53853.1"/>
    </source>
</evidence>
<dbReference type="SMART" id="SM00233">
    <property type="entry name" value="PH"/>
    <property type="match status" value="1"/>
</dbReference>
<feature type="region of interest" description="Disordered" evidence="3">
    <location>
        <begin position="1069"/>
        <end position="1096"/>
    </location>
</feature>
<feature type="compositionally biased region" description="Polar residues" evidence="3">
    <location>
        <begin position="185"/>
        <end position="199"/>
    </location>
</feature>
<feature type="region of interest" description="Disordered" evidence="3">
    <location>
        <begin position="1"/>
        <end position="241"/>
    </location>
</feature>
<feature type="region of interest" description="Disordered" evidence="3">
    <location>
        <begin position="260"/>
        <end position="334"/>
    </location>
</feature>
<gene>
    <name evidence="5" type="ORF">AMATHDRAFT_1075</name>
</gene>
<evidence type="ECO:0000256" key="1">
    <source>
        <dbReference type="ARBA" id="ARBA00022618"/>
    </source>
</evidence>
<feature type="compositionally biased region" description="Low complexity" evidence="3">
    <location>
        <begin position="511"/>
        <end position="522"/>
    </location>
</feature>
<dbReference type="STRING" id="703135.A0A2A9P0B2"/>
<evidence type="ECO:0000256" key="3">
    <source>
        <dbReference type="SAM" id="MobiDB-lite"/>
    </source>
</evidence>
<dbReference type="PANTHER" id="PTHR36100">
    <property type="entry name" value="BUD SITE SELECTION PROTEIN 4"/>
    <property type="match status" value="1"/>
</dbReference>
<dbReference type="SUPFAM" id="SSF50729">
    <property type="entry name" value="PH domain-like"/>
    <property type="match status" value="1"/>
</dbReference>
<dbReference type="GO" id="GO:0005525">
    <property type="term" value="F:GTP binding"/>
    <property type="evidence" value="ECO:0007669"/>
    <property type="project" value="TreeGrafter"/>
</dbReference>
<dbReference type="InterPro" id="IPR052007">
    <property type="entry name" value="Bud4"/>
</dbReference>
<feature type="region of interest" description="Disordered" evidence="3">
    <location>
        <begin position="915"/>
        <end position="1034"/>
    </location>
</feature>
<dbReference type="PANTHER" id="PTHR36100:SF1">
    <property type="entry name" value="BUD SITE SELECTION PROTEIN 4"/>
    <property type="match status" value="1"/>
</dbReference>
<accession>A0A2A9P0B2</accession>
<feature type="compositionally biased region" description="Low complexity" evidence="3">
    <location>
        <begin position="822"/>
        <end position="833"/>
    </location>
</feature>
<feature type="compositionally biased region" description="Polar residues" evidence="3">
    <location>
        <begin position="37"/>
        <end position="56"/>
    </location>
</feature>
<feature type="domain" description="PH" evidence="4">
    <location>
        <begin position="1346"/>
        <end position="1459"/>
    </location>
</feature>
<dbReference type="Gene3D" id="2.30.29.30">
    <property type="entry name" value="Pleckstrin-homology domain (PH domain)/Phosphotyrosine-binding domain (PTB)"/>
    <property type="match status" value="1"/>
</dbReference>
<feature type="compositionally biased region" description="Basic and acidic residues" evidence="3">
    <location>
        <begin position="466"/>
        <end position="482"/>
    </location>
</feature>
<dbReference type="PROSITE" id="PS50003">
    <property type="entry name" value="PH_DOMAIN"/>
    <property type="match status" value="1"/>
</dbReference>
<feature type="compositionally biased region" description="Polar residues" evidence="3">
    <location>
        <begin position="412"/>
        <end position="427"/>
    </location>
</feature>
<feature type="compositionally biased region" description="Acidic residues" evidence="3">
    <location>
        <begin position="596"/>
        <end position="608"/>
    </location>
</feature>
<reference evidence="5 6" key="1">
    <citation type="submission" date="2014-02" db="EMBL/GenBank/DDBJ databases">
        <title>Transposable element dynamics among asymbiotic and ectomycorrhizal Amanita fungi.</title>
        <authorList>
            <consortium name="DOE Joint Genome Institute"/>
            <person name="Hess J."/>
            <person name="Skrede I."/>
            <person name="Wolfe B."/>
            <person name="LaButti K."/>
            <person name="Ohm R.A."/>
            <person name="Grigoriev I.V."/>
            <person name="Pringle A."/>
        </authorList>
    </citation>
    <scope>NUCLEOTIDE SEQUENCE [LARGE SCALE GENOMIC DNA]</scope>
    <source>
        <strain evidence="5 6">SKay4041</strain>
    </source>
</reference>
<feature type="compositionally biased region" description="Basic and acidic residues" evidence="3">
    <location>
        <begin position="796"/>
        <end position="811"/>
    </location>
</feature>
<dbReference type="GO" id="GO:0051301">
    <property type="term" value="P:cell division"/>
    <property type="evidence" value="ECO:0007669"/>
    <property type="project" value="UniProtKB-KW"/>
</dbReference>
<feature type="compositionally biased region" description="Polar residues" evidence="3">
    <location>
        <begin position="569"/>
        <end position="579"/>
    </location>
</feature>
<feature type="compositionally biased region" description="Basic and acidic residues" evidence="3">
    <location>
        <begin position="1"/>
        <end position="15"/>
    </location>
</feature>
<protein>
    <recommendedName>
        <fullName evidence="4">PH domain-containing protein</fullName>
    </recommendedName>
</protein>
<feature type="compositionally biased region" description="Low complexity" evidence="3">
    <location>
        <begin position="200"/>
        <end position="221"/>
    </location>
</feature>
<feature type="compositionally biased region" description="Basic and acidic residues" evidence="3">
    <location>
        <begin position="945"/>
        <end position="965"/>
    </location>
</feature>
<keyword evidence="6" id="KW-1185">Reference proteome</keyword>
<proteinExistence type="predicted"/>
<feature type="compositionally biased region" description="Polar residues" evidence="3">
    <location>
        <begin position="734"/>
        <end position="746"/>
    </location>
</feature>
<organism evidence="5 6">
    <name type="scientific">Amanita thiersii Skay4041</name>
    <dbReference type="NCBI Taxonomy" id="703135"/>
    <lineage>
        <taxon>Eukaryota</taxon>
        <taxon>Fungi</taxon>
        <taxon>Dikarya</taxon>
        <taxon>Basidiomycota</taxon>
        <taxon>Agaricomycotina</taxon>
        <taxon>Agaricomycetes</taxon>
        <taxon>Agaricomycetidae</taxon>
        <taxon>Agaricales</taxon>
        <taxon>Pluteineae</taxon>
        <taxon>Amanitaceae</taxon>
        <taxon>Amanita</taxon>
    </lineage>
</organism>
<name>A0A2A9P0B2_9AGAR</name>
<dbReference type="OrthoDB" id="2123378at2759"/>
<feature type="compositionally biased region" description="Basic and acidic residues" evidence="3">
    <location>
        <begin position="722"/>
        <end position="732"/>
    </location>
</feature>
<keyword evidence="1" id="KW-0132">Cell division</keyword>
<dbReference type="Pfam" id="PF00169">
    <property type="entry name" value="PH"/>
    <property type="match status" value="1"/>
</dbReference>
<feature type="compositionally biased region" description="Polar residues" evidence="3">
    <location>
        <begin position="164"/>
        <end position="174"/>
    </location>
</feature>